<dbReference type="AlphaFoldDB" id="A0AAF3ERF3"/>
<evidence type="ECO:0000256" key="2">
    <source>
        <dbReference type="SAM" id="Phobius"/>
    </source>
</evidence>
<proteinExistence type="predicted"/>
<keyword evidence="2" id="KW-1133">Transmembrane helix</keyword>
<reference evidence="4" key="1">
    <citation type="submission" date="2024-02" db="UniProtKB">
        <authorList>
            <consortium name="WormBaseParasite"/>
        </authorList>
    </citation>
    <scope>IDENTIFICATION</scope>
</reference>
<accession>A0AAF3ERF3</accession>
<feature type="compositionally biased region" description="Basic and acidic residues" evidence="1">
    <location>
        <begin position="64"/>
        <end position="84"/>
    </location>
</feature>
<keyword evidence="3" id="KW-1185">Reference proteome</keyword>
<sequence>MNPVKRIIAISTRHQGMSAPFKNDGLQKSPNQIPFYGLVAAALAGGGALAYYRPFSHKASSNEGKLEKAKEEGAKEQGKEETKAPGKNQANPQQGQKGGPGTATPSSGQAPRY</sequence>
<name>A0AAF3ERF3_9BILA</name>
<feature type="region of interest" description="Disordered" evidence="1">
    <location>
        <begin position="56"/>
        <end position="113"/>
    </location>
</feature>
<dbReference type="WBParaSite" id="MBELARI_LOCUS16667">
    <property type="protein sequence ID" value="MBELARI_LOCUS16667"/>
    <property type="gene ID" value="MBELARI_LOCUS16667"/>
</dbReference>
<evidence type="ECO:0000313" key="3">
    <source>
        <dbReference type="Proteomes" id="UP000887575"/>
    </source>
</evidence>
<dbReference type="Proteomes" id="UP000887575">
    <property type="component" value="Unassembled WGS sequence"/>
</dbReference>
<keyword evidence="2" id="KW-0472">Membrane</keyword>
<feature type="transmembrane region" description="Helical" evidence="2">
    <location>
        <begin position="33"/>
        <end position="52"/>
    </location>
</feature>
<evidence type="ECO:0000256" key="1">
    <source>
        <dbReference type="SAM" id="MobiDB-lite"/>
    </source>
</evidence>
<keyword evidence="2" id="KW-0812">Transmembrane</keyword>
<organism evidence="3 4">
    <name type="scientific">Mesorhabditis belari</name>
    <dbReference type="NCBI Taxonomy" id="2138241"/>
    <lineage>
        <taxon>Eukaryota</taxon>
        <taxon>Metazoa</taxon>
        <taxon>Ecdysozoa</taxon>
        <taxon>Nematoda</taxon>
        <taxon>Chromadorea</taxon>
        <taxon>Rhabditida</taxon>
        <taxon>Rhabditina</taxon>
        <taxon>Rhabditomorpha</taxon>
        <taxon>Rhabditoidea</taxon>
        <taxon>Rhabditidae</taxon>
        <taxon>Mesorhabditinae</taxon>
        <taxon>Mesorhabditis</taxon>
    </lineage>
</organism>
<feature type="compositionally biased region" description="Polar residues" evidence="1">
    <location>
        <begin position="103"/>
        <end position="113"/>
    </location>
</feature>
<protein>
    <submittedName>
        <fullName evidence="4">Uncharacterized protein</fullName>
    </submittedName>
</protein>
<evidence type="ECO:0000313" key="4">
    <source>
        <dbReference type="WBParaSite" id="MBELARI_LOCUS16667"/>
    </source>
</evidence>